<dbReference type="Pfam" id="PF14435">
    <property type="entry name" value="SUKH-4"/>
    <property type="match status" value="1"/>
</dbReference>
<dbReference type="EMBL" id="BAABJQ010000046">
    <property type="protein sequence ID" value="GAA5200883.1"/>
    <property type="molecule type" value="Genomic_DNA"/>
</dbReference>
<dbReference type="InterPro" id="IPR025851">
    <property type="entry name" value="SUKH-4"/>
</dbReference>
<dbReference type="Proteomes" id="UP001501570">
    <property type="component" value="Unassembled WGS sequence"/>
</dbReference>
<comment type="caution">
    <text evidence="1">The sequence shown here is derived from an EMBL/GenBank/DDBJ whole genome shotgun (WGS) entry which is preliminary data.</text>
</comment>
<dbReference type="RefSeq" id="WP_345638744.1">
    <property type="nucleotide sequence ID" value="NZ_BAABJQ010000046.1"/>
</dbReference>
<name>A0ABP9STB6_9ACTN</name>
<organism evidence="1 2">
    <name type="scientific">Rugosimonospora acidiphila</name>
    <dbReference type="NCBI Taxonomy" id="556531"/>
    <lineage>
        <taxon>Bacteria</taxon>
        <taxon>Bacillati</taxon>
        <taxon>Actinomycetota</taxon>
        <taxon>Actinomycetes</taxon>
        <taxon>Micromonosporales</taxon>
        <taxon>Micromonosporaceae</taxon>
        <taxon>Rugosimonospora</taxon>
    </lineage>
</organism>
<reference evidence="2" key="1">
    <citation type="journal article" date="2019" name="Int. J. Syst. Evol. Microbiol.">
        <title>The Global Catalogue of Microorganisms (GCM) 10K type strain sequencing project: providing services to taxonomists for standard genome sequencing and annotation.</title>
        <authorList>
            <consortium name="The Broad Institute Genomics Platform"/>
            <consortium name="The Broad Institute Genome Sequencing Center for Infectious Disease"/>
            <person name="Wu L."/>
            <person name="Ma J."/>
        </authorList>
    </citation>
    <scope>NUCLEOTIDE SEQUENCE [LARGE SCALE GENOMIC DNA]</scope>
    <source>
        <strain evidence="2">JCM 18304</strain>
    </source>
</reference>
<protein>
    <recommendedName>
        <fullName evidence="3">Cupin domain-containing protein</fullName>
    </recommendedName>
</protein>
<evidence type="ECO:0000313" key="2">
    <source>
        <dbReference type="Proteomes" id="UP001501570"/>
    </source>
</evidence>
<evidence type="ECO:0000313" key="1">
    <source>
        <dbReference type="EMBL" id="GAA5200883.1"/>
    </source>
</evidence>
<proteinExistence type="predicted"/>
<gene>
    <name evidence="1" type="ORF">GCM10023322_79740</name>
</gene>
<keyword evidence="2" id="KW-1185">Reference proteome</keyword>
<sequence length="180" mass="19878">MTTPTDAGWSDAAIREVRRLWADQLHPVDPGQPYPGLSPRTREFLTTVGLPVFEPTMGNGTILDLLSRPVSRNGTEYVVVGEGVGMDLRHAIEVGSDRVYFISPPGFDHLPEFENGNVALFVLFLGVFEKDLGDGLGSVEQGSDEAYEIIGRARDLLTSMDPEAMREGSLWESQLSEYEY</sequence>
<evidence type="ECO:0008006" key="3">
    <source>
        <dbReference type="Google" id="ProtNLM"/>
    </source>
</evidence>
<accession>A0ABP9STB6</accession>